<dbReference type="Proteomes" id="UP001447188">
    <property type="component" value="Unassembled WGS sequence"/>
</dbReference>
<name>A0ABR3GL02_9PEZI</name>
<dbReference type="EMBL" id="JBBBZM010000054">
    <property type="protein sequence ID" value="KAL0636221.1"/>
    <property type="molecule type" value="Genomic_DNA"/>
</dbReference>
<evidence type="ECO:0008006" key="3">
    <source>
        <dbReference type="Google" id="ProtNLM"/>
    </source>
</evidence>
<comment type="caution">
    <text evidence="1">The sequence shown here is derived from an EMBL/GenBank/DDBJ whole genome shotgun (WGS) entry which is preliminary data.</text>
</comment>
<organism evidence="1 2">
    <name type="scientific">Discina gigas</name>
    <dbReference type="NCBI Taxonomy" id="1032678"/>
    <lineage>
        <taxon>Eukaryota</taxon>
        <taxon>Fungi</taxon>
        <taxon>Dikarya</taxon>
        <taxon>Ascomycota</taxon>
        <taxon>Pezizomycotina</taxon>
        <taxon>Pezizomycetes</taxon>
        <taxon>Pezizales</taxon>
        <taxon>Discinaceae</taxon>
        <taxon>Discina</taxon>
    </lineage>
</organism>
<protein>
    <recommendedName>
        <fullName evidence="3">FBD domain-containing protein</fullName>
    </recommendedName>
</protein>
<sequence length="206" mass="23655">MAKALVQHHKTHLHQVDILGTFYDIISLSKALPGFRNLKSVTISRFDKSEHAIPDFESATTRAFWAVIKALNNCPFLVESLTIDSLYYTTLSDIPMPKLGQIHEVLENLKQLSILKLSAEDRLVALLERHSPSLRELLLKGFSLRAGYQQVSDWKGVFESIRVLLTLNKLVLSDLRIENSCGRKREFSKVEVAQLREWEKWVPRIM</sequence>
<accession>A0ABR3GL02</accession>
<dbReference type="SUPFAM" id="SSF52047">
    <property type="entry name" value="RNI-like"/>
    <property type="match status" value="1"/>
</dbReference>
<dbReference type="Gene3D" id="3.80.10.10">
    <property type="entry name" value="Ribonuclease Inhibitor"/>
    <property type="match status" value="1"/>
</dbReference>
<reference evidence="1 2" key="1">
    <citation type="submission" date="2024-02" db="EMBL/GenBank/DDBJ databases">
        <title>Discinaceae phylogenomics.</title>
        <authorList>
            <person name="Dirks A.C."/>
            <person name="James T.Y."/>
        </authorList>
    </citation>
    <scope>NUCLEOTIDE SEQUENCE [LARGE SCALE GENOMIC DNA]</scope>
    <source>
        <strain evidence="1 2">ACD0624</strain>
    </source>
</reference>
<evidence type="ECO:0000313" key="1">
    <source>
        <dbReference type="EMBL" id="KAL0636221.1"/>
    </source>
</evidence>
<evidence type="ECO:0000313" key="2">
    <source>
        <dbReference type="Proteomes" id="UP001447188"/>
    </source>
</evidence>
<gene>
    <name evidence="1" type="ORF">Q9L58_004782</name>
</gene>
<proteinExistence type="predicted"/>
<keyword evidence="2" id="KW-1185">Reference proteome</keyword>
<dbReference type="InterPro" id="IPR032675">
    <property type="entry name" value="LRR_dom_sf"/>
</dbReference>